<proteinExistence type="predicted"/>
<dbReference type="Proteomes" id="UP000325440">
    <property type="component" value="Unassembled WGS sequence"/>
</dbReference>
<reference evidence="1 2" key="1">
    <citation type="submission" date="2019-08" db="EMBL/GenBank/DDBJ databases">
        <authorList>
            <person name="Alioto T."/>
            <person name="Alioto T."/>
            <person name="Gomez Garrido J."/>
        </authorList>
    </citation>
    <scope>NUCLEOTIDE SEQUENCE [LARGE SCALE GENOMIC DNA]</scope>
</reference>
<sequence length="74" mass="8821">MVDLGLSLPKMSKPKLNIWNVKKADWVKYTTSMEENKNHMSRYLECNNLLSEYEQMKSEVTANRLTKLLDEERR</sequence>
<dbReference type="AlphaFoldDB" id="A0A5E4MLD4"/>
<dbReference type="OrthoDB" id="6620533at2759"/>
<evidence type="ECO:0000313" key="2">
    <source>
        <dbReference type="Proteomes" id="UP000325440"/>
    </source>
</evidence>
<organism evidence="1 2">
    <name type="scientific">Cinara cedri</name>
    <dbReference type="NCBI Taxonomy" id="506608"/>
    <lineage>
        <taxon>Eukaryota</taxon>
        <taxon>Metazoa</taxon>
        <taxon>Ecdysozoa</taxon>
        <taxon>Arthropoda</taxon>
        <taxon>Hexapoda</taxon>
        <taxon>Insecta</taxon>
        <taxon>Pterygota</taxon>
        <taxon>Neoptera</taxon>
        <taxon>Paraneoptera</taxon>
        <taxon>Hemiptera</taxon>
        <taxon>Sternorrhyncha</taxon>
        <taxon>Aphidomorpha</taxon>
        <taxon>Aphidoidea</taxon>
        <taxon>Aphididae</taxon>
        <taxon>Lachninae</taxon>
        <taxon>Cinara</taxon>
    </lineage>
</organism>
<dbReference type="EMBL" id="CABPRJ010000953">
    <property type="protein sequence ID" value="VVC32184.1"/>
    <property type="molecule type" value="Genomic_DNA"/>
</dbReference>
<gene>
    <name evidence="1" type="ORF">CINCED_3A021697</name>
</gene>
<accession>A0A5E4MLD4</accession>
<name>A0A5E4MLD4_9HEMI</name>
<keyword evidence="2" id="KW-1185">Reference proteome</keyword>
<evidence type="ECO:0000313" key="1">
    <source>
        <dbReference type="EMBL" id="VVC32184.1"/>
    </source>
</evidence>
<protein>
    <submittedName>
        <fullName evidence="1">Uncharacterized protein</fullName>
    </submittedName>
</protein>